<sequence length="411" mass="43700">MRPMLLAAATSILALAAACGANGEPGTPGPQQAGASVETRPANAPDQRPAFANQTRAPGVTTERALTHTVVASGLVQPWGLAMLPDGRWLVTELQGRMRIVTADGQVGEPIAGLPAVDARGQGGLLDVVVGPTFARDRMIYWSYAEPRDGGNATSVARGALSADGTRVEGVEVIFRALPVYDGTMHFGSSLAFDPAGHLFITLGDRSDAPMRPQAQQLDSHMGKIIRINADGSVPADNPFVGREGALPEIWSVGHRNVQGVAIQPGTGAAWTVEHGTRGGDEVNQVQAGRNYGWPEVTYGIEYRGGPINDGITAREGIEQPVYYWDPSIAPGDQVFYDGAMFPEWQGDLLVAALKDKHIARLVIEDGRVVGEERLLVDLGERVRDIAVAPDGAVWAITDEDDGKLVRLALR</sequence>
<evidence type="ECO:0000259" key="3">
    <source>
        <dbReference type="Pfam" id="PF07995"/>
    </source>
</evidence>
<feature type="region of interest" description="Disordered" evidence="1">
    <location>
        <begin position="23"/>
        <end position="55"/>
    </location>
</feature>
<dbReference type="AlphaFoldDB" id="A0A258FDY1"/>
<keyword evidence="2" id="KW-0732">Signal</keyword>
<dbReference type="EMBL" id="NCEB01000042">
    <property type="protein sequence ID" value="OYX30556.1"/>
    <property type="molecule type" value="Genomic_DNA"/>
</dbReference>
<organism evidence="4 5">
    <name type="scientific">Brevundimonas subvibrioides</name>
    <dbReference type="NCBI Taxonomy" id="74313"/>
    <lineage>
        <taxon>Bacteria</taxon>
        <taxon>Pseudomonadati</taxon>
        <taxon>Pseudomonadota</taxon>
        <taxon>Alphaproteobacteria</taxon>
        <taxon>Caulobacterales</taxon>
        <taxon>Caulobacteraceae</taxon>
        <taxon>Brevundimonas</taxon>
    </lineage>
</organism>
<feature type="domain" description="Glucose/Sorbosone dehydrogenase" evidence="3">
    <location>
        <begin position="76"/>
        <end position="407"/>
    </location>
</feature>
<dbReference type="SUPFAM" id="SSF50952">
    <property type="entry name" value="Soluble quinoprotein glucose dehydrogenase"/>
    <property type="match status" value="1"/>
</dbReference>
<protein>
    <submittedName>
        <fullName evidence="4">Glucose dehydrogenase</fullName>
    </submittedName>
</protein>
<dbReference type="Pfam" id="PF07995">
    <property type="entry name" value="GSDH"/>
    <property type="match status" value="1"/>
</dbReference>
<reference evidence="4 5" key="1">
    <citation type="submission" date="2017-03" db="EMBL/GenBank/DDBJ databases">
        <title>Lifting the veil on microbial sulfur biogeochemistry in mining wastewaters.</title>
        <authorList>
            <person name="Kantor R.S."/>
            <person name="Colenbrander Nelson T."/>
            <person name="Marshall S."/>
            <person name="Bennett D."/>
            <person name="Apte S."/>
            <person name="Camacho D."/>
            <person name="Thomas B.C."/>
            <person name="Warren L.A."/>
            <person name="Banfield J.F."/>
        </authorList>
    </citation>
    <scope>NUCLEOTIDE SEQUENCE [LARGE SCALE GENOMIC DNA]</scope>
    <source>
        <strain evidence="4">32-69-9</strain>
    </source>
</reference>
<dbReference type="InterPro" id="IPR011042">
    <property type="entry name" value="6-blade_b-propeller_TolB-like"/>
</dbReference>
<proteinExistence type="predicted"/>
<evidence type="ECO:0000313" key="4">
    <source>
        <dbReference type="EMBL" id="OYX30556.1"/>
    </source>
</evidence>
<dbReference type="InterPro" id="IPR012938">
    <property type="entry name" value="Glc/Sorbosone_DH"/>
</dbReference>
<evidence type="ECO:0000313" key="5">
    <source>
        <dbReference type="Proteomes" id="UP000215595"/>
    </source>
</evidence>
<evidence type="ECO:0000256" key="1">
    <source>
        <dbReference type="SAM" id="MobiDB-lite"/>
    </source>
</evidence>
<name>A0A258FDY1_9CAUL</name>
<accession>A0A258FDY1</accession>
<dbReference type="PANTHER" id="PTHR19328">
    <property type="entry name" value="HEDGEHOG-INTERACTING PROTEIN"/>
    <property type="match status" value="1"/>
</dbReference>
<gene>
    <name evidence="4" type="ORF">B7Z01_14285</name>
</gene>
<comment type="caution">
    <text evidence="4">The sequence shown here is derived from an EMBL/GenBank/DDBJ whole genome shotgun (WGS) entry which is preliminary data.</text>
</comment>
<dbReference type="InterPro" id="IPR011041">
    <property type="entry name" value="Quinoprot_gluc/sorb_DH_b-prop"/>
</dbReference>
<evidence type="ECO:0000256" key="2">
    <source>
        <dbReference type="SAM" id="SignalP"/>
    </source>
</evidence>
<feature type="signal peptide" evidence="2">
    <location>
        <begin position="1"/>
        <end position="23"/>
    </location>
</feature>
<dbReference type="PANTHER" id="PTHR19328:SF75">
    <property type="entry name" value="ALDOSE SUGAR DEHYDROGENASE YLII"/>
    <property type="match status" value="1"/>
</dbReference>
<dbReference type="Gene3D" id="2.120.10.30">
    <property type="entry name" value="TolB, C-terminal domain"/>
    <property type="match status" value="1"/>
</dbReference>
<dbReference type="PROSITE" id="PS51257">
    <property type="entry name" value="PROKAR_LIPOPROTEIN"/>
    <property type="match status" value="1"/>
</dbReference>
<feature type="chain" id="PRO_5012084734" evidence="2">
    <location>
        <begin position="24"/>
        <end position="411"/>
    </location>
</feature>
<dbReference type="Proteomes" id="UP000215595">
    <property type="component" value="Unassembled WGS sequence"/>
</dbReference>